<dbReference type="AlphaFoldDB" id="A0A3D8T3F0"/>
<dbReference type="Gene3D" id="3.40.50.720">
    <property type="entry name" value="NAD(P)-binding Rossmann-like Domain"/>
    <property type="match status" value="1"/>
</dbReference>
<dbReference type="Gene3D" id="4.10.240.10">
    <property type="entry name" value="Zn(2)-C6 fungal-type DNA-binding domain"/>
    <property type="match status" value="1"/>
</dbReference>
<sequence length="981" mass="107372">MPSDLKSTEYSQTAPTRKRRKIRKGTTSCWECKRRKVRCSLVDDPNGVCKACRRRGANCLTQDFADVDDGIELVDDVRHSSRIELADDIRISARVPELISPAGSTGASPSPRRRQGDVDLEYERGSTLTSLTDPIASISHELHASLPSRKDISSICKVLDHVPLMFHEFLTRPHSDSEEDASRSVWLLDIPPPESHPALLARYMLRLATPLQSLDLKKSGKQLSALLEAPQLMAKRLAETAIHLVTSRDELLGSVEGVECAMLEGNYEANRGNYCPAWIAFRKAMTLAQVLGVHRPRHSLRVLDSRRKVDSSFLWYRIVYVDRFMCLMMGRPQGSMDRSMGSDAVMDADTPLGQLERFHCFIASQILERNDAESCSADTTQNIDYQLRKAAEFMPSEWWMVPNAAEPEVVDREIRLVCQINHYGLINQLHIPYMLRFANAEQKLHTYSHTTCINASREILTRYVALGNSNGVAYTCRVIDFFTLSSALLILLAHLRQHTLTPGEFNNLAHQRQGDRGLVSKAIDNLQKIAWASQDRIIAKSADLLSRLLDMEAEASIGSASYSVHTIGSPEDVARETDNGPPPLNKGLRFCIPWFGFVRIVLASFRRTPSAAEIMAGEDIFQFRPEPDGQPVGENRAVAAAGGQYTQGQELTPPEQPWYADTGFGADDWTMQGFDMSFWNCFFQGPGLAMPMSMPMPVDGGATAGGLGRIPCSSEADKCGELGGRALALGGGFGASLWPQRLGHALAKSYLSRPNHTVIGTVRDTSSPSLSTLTTQTAPGSKLLLYPLESTNDTHYTDLSTSLATAGITHLNLVIANAGVAHPPGTPASVGIEDVRAVFDVNALGTLRLFQALRGLLERGAAQGREVKWVSVSSGAGSIEGCKVYGRGTEKVVPYGVSKAAVNWVTVAIHASETWLTAFAIHPGWVQTEMGNAGARVMGLKEAPNTVEEAITKTVATIDDATRESSGGRFVNVIDGTEIPW</sequence>
<keyword evidence="2" id="KW-0805">Transcription regulation</keyword>
<feature type="region of interest" description="Disordered" evidence="6">
    <location>
        <begin position="97"/>
        <end position="116"/>
    </location>
</feature>
<keyword evidence="3" id="KW-0238">DNA-binding</keyword>
<dbReference type="CDD" id="cd12148">
    <property type="entry name" value="fungal_TF_MHR"/>
    <property type="match status" value="1"/>
</dbReference>
<dbReference type="InterPro" id="IPR002347">
    <property type="entry name" value="SDR_fam"/>
</dbReference>
<dbReference type="GeneID" id="38110741"/>
<dbReference type="GO" id="GO:0000981">
    <property type="term" value="F:DNA-binding transcription factor activity, RNA polymerase II-specific"/>
    <property type="evidence" value="ECO:0007669"/>
    <property type="project" value="InterPro"/>
</dbReference>
<proteinExistence type="predicted"/>
<dbReference type="SMART" id="SM00066">
    <property type="entry name" value="GAL4"/>
    <property type="match status" value="1"/>
</dbReference>
<protein>
    <submittedName>
        <fullName evidence="8">Putative Zn(II)2Cys6 transcription factor</fullName>
    </submittedName>
</protein>
<dbReference type="GO" id="GO:0003677">
    <property type="term" value="F:DNA binding"/>
    <property type="evidence" value="ECO:0007669"/>
    <property type="project" value="UniProtKB-KW"/>
</dbReference>
<dbReference type="InterPro" id="IPR007219">
    <property type="entry name" value="XnlR_reg_dom"/>
</dbReference>
<comment type="caution">
    <text evidence="8">The sequence shown here is derived from an EMBL/GenBank/DDBJ whole genome shotgun (WGS) entry which is preliminary data.</text>
</comment>
<dbReference type="GO" id="GO:0006351">
    <property type="term" value="P:DNA-templated transcription"/>
    <property type="evidence" value="ECO:0007669"/>
    <property type="project" value="InterPro"/>
</dbReference>
<dbReference type="EMBL" id="PVWQ01000001">
    <property type="protein sequence ID" value="RDW93049.1"/>
    <property type="molecule type" value="Genomic_DNA"/>
</dbReference>
<dbReference type="Proteomes" id="UP000256690">
    <property type="component" value="Unassembled WGS sequence"/>
</dbReference>
<evidence type="ECO:0000256" key="1">
    <source>
        <dbReference type="ARBA" id="ARBA00022723"/>
    </source>
</evidence>
<dbReference type="OrthoDB" id="5392779at2759"/>
<evidence type="ECO:0000259" key="7">
    <source>
        <dbReference type="PROSITE" id="PS50048"/>
    </source>
</evidence>
<keyword evidence="9" id="KW-1185">Reference proteome</keyword>
<reference evidence="8 9" key="1">
    <citation type="journal article" date="2018" name="IMA Fungus">
        <title>IMA Genome-F 9: Draft genome sequence of Annulohypoxylon stygium, Aspergillus mulundensis, Berkeleyomyces basicola (syn. Thielaviopsis basicola), Ceratocystis smalleyi, two Cercospora beticola strains, Coleophoma cylindrospora, Fusarium fracticaudum, Phialophora cf. hyalina, and Morchella septimelata.</title>
        <authorList>
            <person name="Wingfield B.D."/>
            <person name="Bills G.F."/>
            <person name="Dong Y."/>
            <person name="Huang W."/>
            <person name="Nel W.J."/>
            <person name="Swalarsk-Parry B.S."/>
            <person name="Vaghefi N."/>
            <person name="Wilken P.M."/>
            <person name="An Z."/>
            <person name="de Beer Z.W."/>
            <person name="De Vos L."/>
            <person name="Chen L."/>
            <person name="Duong T.A."/>
            <person name="Gao Y."/>
            <person name="Hammerbacher A."/>
            <person name="Kikkert J.R."/>
            <person name="Li Y."/>
            <person name="Li H."/>
            <person name="Li K."/>
            <person name="Li Q."/>
            <person name="Liu X."/>
            <person name="Ma X."/>
            <person name="Naidoo K."/>
            <person name="Pethybridge S.J."/>
            <person name="Sun J."/>
            <person name="Steenkamp E.T."/>
            <person name="van der Nest M.A."/>
            <person name="van Wyk S."/>
            <person name="Wingfield M.J."/>
            <person name="Xiong C."/>
            <person name="Yue Q."/>
            <person name="Zhang X."/>
        </authorList>
    </citation>
    <scope>NUCLEOTIDE SEQUENCE [LARGE SCALE GENOMIC DNA]</scope>
    <source>
        <strain evidence="8 9">DSM 5745</strain>
    </source>
</reference>
<evidence type="ECO:0000313" key="9">
    <source>
        <dbReference type="Proteomes" id="UP000256690"/>
    </source>
</evidence>
<evidence type="ECO:0000256" key="4">
    <source>
        <dbReference type="ARBA" id="ARBA00023163"/>
    </source>
</evidence>
<dbReference type="Pfam" id="PF00172">
    <property type="entry name" value="Zn_clus"/>
    <property type="match status" value="1"/>
</dbReference>
<gene>
    <name evidence="8" type="ORF">DSM5745_00371</name>
</gene>
<organism evidence="8 9">
    <name type="scientific">Aspergillus mulundensis</name>
    <dbReference type="NCBI Taxonomy" id="1810919"/>
    <lineage>
        <taxon>Eukaryota</taxon>
        <taxon>Fungi</taxon>
        <taxon>Dikarya</taxon>
        <taxon>Ascomycota</taxon>
        <taxon>Pezizomycotina</taxon>
        <taxon>Eurotiomycetes</taxon>
        <taxon>Eurotiomycetidae</taxon>
        <taxon>Eurotiales</taxon>
        <taxon>Aspergillaceae</taxon>
        <taxon>Aspergillus</taxon>
        <taxon>Aspergillus subgen. Nidulantes</taxon>
    </lineage>
</organism>
<dbReference type="InterPro" id="IPR036291">
    <property type="entry name" value="NAD(P)-bd_dom_sf"/>
</dbReference>
<accession>A0A3D8T3F0</accession>
<dbReference type="SUPFAM" id="SSF51735">
    <property type="entry name" value="NAD(P)-binding Rossmann-fold domains"/>
    <property type="match status" value="1"/>
</dbReference>
<dbReference type="InterPro" id="IPR036864">
    <property type="entry name" value="Zn2-C6_fun-type_DNA-bd_sf"/>
</dbReference>
<dbReference type="SMART" id="SM00906">
    <property type="entry name" value="Fungal_trans"/>
    <property type="match status" value="1"/>
</dbReference>
<dbReference type="PANTHER" id="PTHR47840">
    <property type="entry name" value="ZN(II)2CYS6 TRANSCRIPTION FACTOR (EUROFUNG)-RELATED"/>
    <property type="match status" value="1"/>
</dbReference>
<evidence type="ECO:0000313" key="8">
    <source>
        <dbReference type="EMBL" id="RDW93049.1"/>
    </source>
</evidence>
<keyword evidence="1" id="KW-0479">Metal-binding</keyword>
<dbReference type="SUPFAM" id="SSF57701">
    <property type="entry name" value="Zn2/Cys6 DNA-binding domain"/>
    <property type="match status" value="1"/>
</dbReference>
<dbReference type="InterPro" id="IPR001138">
    <property type="entry name" value="Zn2Cys6_DnaBD"/>
</dbReference>
<dbReference type="PANTHER" id="PTHR47840:SF1">
    <property type="entry name" value="ZN(II)2CYS6 TRANSCRIPTION FACTOR (EUROFUNG)"/>
    <property type="match status" value="1"/>
</dbReference>
<name>A0A3D8T3F0_9EURO</name>
<dbReference type="Pfam" id="PF00106">
    <property type="entry name" value="adh_short"/>
    <property type="match status" value="1"/>
</dbReference>
<dbReference type="RefSeq" id="XP_026608232.1">
    <property type="nucleotide sequence ID" value="XM_026742387.1"/>
</dbReference>
<evidence type="ECO:0000256" key="5">
    <source>
        <dbReference type="ARBA" id="ARBA00023242"/>
    </source>
</evidence>
<feature type="domain" description="Zn(2)-C6 fungal-type" evidence="7">
    <location>
        <begin position="28"/>
        <end position="61"/>
    </location>
</feature>
<dbReference type="PROSITE" id="PS00463">
    <property type="entry name" value="ZN2_CY6_FUNGAL_1"/>
    <property type="match status" value="1"/>
</dbReference>
<evidence type="ECO:0000256" key="3">
    <source>
        <dbReference type="ARBA" id="ARBA00023125"/>
    </source>
</evidence>
<dbReference type="PROSITE" id="PS50048">
    <property type="entry name" value="ZN2_CY6_FUNGAL_2"/>
    <property type="match status" value="1"/>
</dbReference>
<dbReference type="CDD" id="cd00067">
    <property type="entry name" value="GAL4"/>
    <property type="match status" value="1"/>
</dbReference>
<dbReference type="GO" id="GO:0008270">
    <property type="term" value="F:zinc ion binding"/>
    <property type="evidence" value="ECO:0007669"/>
    <property type="project" value="InterPro"/>
</dbReference>
<feature type="compositionally biased region" description="Low complexity" evidence="6">
    <location>
        <begin position="100"/>
        <end position="110"/>
    </location>
</feature>
<evidence type="ECO:0000256" key="2">
    <source>
        <dbReference type="ARBA" id="ARBA00023015"/>
    </source>
</evidence>
<evidence type="ECO:0000256" key="6">
    <source>
        <dbReference type="SAM" id="MobiDB-lite"/>
    </source>
</evidence>
<keyword evidence="4" id="KW-0804">Transcription</keyword>
<keyword evidence="5" id="KW-0539">Nucleus</keyword>